<name>A0ABX5D322_LACPE</name>
<comment type="caution">
    <text evidence="5">Lacks conserved residue(s) required for the propagation of feature annotation.</text>
</comment>
<feature type="transmembrane region" description="Helical" evidence="5">
    <location>
        <begin position="232"/>
        <end position="254"/>
    </location>
</feature>
<comment type="similarity">
    <text evidence="5">Belongs to the ABC-2 integral membrane protein family.</text>
</comment>
<keyword evidence="8" id="KW-1185">Reference proteome</keyword>
<evidence type="ECO:0000256" key="3">
    <source>
        <dbReference type="ARBA" id="ARBA00022989"/>
    </source>
</evidence>
<proteinExistence type="inferred from homology"/>
<dbReference type="InterPro" id="IPR052902">
    <property type="entry name" value="ABC-2_transporter"/>
</dbReference>
<gene>
    <name evidence="7" type="ORF">C6Y08_01750</name>
</gene>
<dbReference type="EMBL" id="PVOB01000025">
    <property type="protein sequence ID" value="PRO95995.1"/>
    <property type="molecule type" value="Genomic_DNA"/>
</dbReference>
<dbReference type="Proteomes" id="UP000238378">
    <property type="component" value="Unassembled WGS sequence"/>
</dbReference>
<evidence type="ECO:0000256" key="5">
    <source>
        <dbReference type="RuleBase" id="RU361157"/>
    </source>
</evidence>
<evidence type="ECO:0000259" key="6">
    <source>
        <dbReference type="PROSITE" id="PS51012"/>
    </source>
</evidence>
<keyword evidence="4 5" id="KW-0472">Membrane</keyword>
<protein>
    <recommendedName>
        <fullName evidence="5">Transport permease protein</fullName>
    </recommendedName>
</protein>
<feature type="transmembrane region" description="Helical" evidence="5">
    <location>
        <begin position="64"/>
        <end position="84"/>
    </location>
</feature>
<dbReference type="InterPro" id="IPR000412">
    <property type="entry name" value="ABC_2_transport"/>
</dbReference>
<comment type="subcellular location">
    <subcellularLocation>
        <location evidence="5">Cell membrane</location>
        <topology evidence="5">Multi-pass membrane protein</topology>
    </subcellularLocation>
    <subcellularLocation>
        <location evidence="1">Membrane</location>
        <topology evidence="1">Multi-pass membrane protein</topology>
    </subcellularLocation>
</comment>
<dbReference type="Pfam" id="PF01061">
    <property type="entry name" value="ABC2_membrane"/>
    <property type="match status" value="1"/>
</dbReference>
<dbReference type="InterPro" id="IPR013525">
    <property type="entry name" value="ABC2_TM"/>
</dbReference>
<accession>A0ABX5D322</accession>
<feature type="transmembrane region" description="Helical" evidence="5">
    <location>
        <begin position="138"/>
        <end position="167"/>
    </location>
</feature>
<keyword evidence="2 5" id="KW-0812">Transmembrane</keyword>
<dbReference type="PIRSF" id="PIRSF006648">
    <property type="entry name" value="DrrB"/>
    <property type="match status" value="1"/>
</dbReference>
<organism evidence="7 8">
    <name type="scientific">Lactiplantibacillus pentosus</name>
    <name type="common">Lactobacillus pentosus</name>
    <dbReference type="NCBI Taxonomy" id="1589"/>
    <lineage>
        <taxon>Bacteria</taxon>
        <taxon>Bacillati</taxon>
        <taxon>Bacillota</taxon>
        <taxon>Bacilli</taxon>
        <taxon>Lactobacillales</taxon>
        <taxon>Lactobacillaceae</taxon>
        <taxon>Lactiplantibacillus</taxon>
    </lineage>
</organism>
<dbReference type="PROSITE" id="PS51012">
    <property type="entry name" value="ABC_TM2"/>
    <property type="match status" value="1"/>
</dbReference>
<comment type="caution">
    <text evidence="7">The sequence shown here is derived from an EMBL/GenBank/DDBJ whole genome shotgun (WGS) entry which is preliminary data.</text>
</comment>
<reference evidence="7 8" key="1">
    <citation type="submission" date="2018-03" db="EMBL/GenBank/DDBJ databases">
        <title>Draft Genome Sequences of six Lactobacillus pentosus Strains Isolated from Brines of Traditionally Fermented Spanish-Style Green Table Olives.</title>
        <authorList>
            <person name="Calero-Delgado B."/>
            <person name="Martin-Platero A.M."/>
            <person name="Perez-Pulido A.J."/>
            <person name="Benitez-Cabello A."/>
            <person name="Casimiro-Soriguer C.S."/>
            <person name="Martinez-Bueno M."/>
            <person name="Arroyo-Lopez F.N."/>
            <person name="Rodriguez-Gomez F."/>
            <person name="Bautista-Gallego J."/>
            <person name="Garrido-Fernandez A."/>
            <person name="Jimenez-Diaz R."/>
        </authorList>
    </citation>
    <scope>NUCLEOTIDE SEQUENCE [LARGE SCALE GENOMIC DNA]</scope>
    <source>
        <strain evidence="7 8">IG2</strain>
    </source>
</reference>
<evidence type="ECO:0000256" key="1">
    <source>
        <dbReference type="ARBA" id="ARBA00004141"/>
    </source>
</evidence>
<keyword evidence="5" id="KW-0813">Transport</keyword>
<dbReference type="PANTHER" id="PTHR43027">
    <property type="entry name" value="DOXORUBICIN RESISTANCE ABC TRANSPORTER PERMEASE PROTEIN DRRC-RELATED"/>
    <property type="match status" value="1"/>
</dbReference>
<evidence type="ECO:0000256" key="2">
    <source>
        <dbReference type="ARBA" id="ARBA00022692"/>
    </source>
</evidence>
<keyword evidence="3 5" id="KW-1133">Transmembrane helix</keyword>
<dbReference type="PANTHER" id="PTHR43027:SF2">
    <property type="entry name" value="TRANSPORT PERMEASE PROTEIN"/>
    <property type="match status" value="1"/>
</dbReference>
<evidence type="ECO:0000313" key="7">
    <source>
        <dbReference type="EMBL" id="PRO95995.1"/>
    </source>
</evidence>
<feature type="transmembrane region" description="Helical" evidence="5">
    <location>
        <begin position="105"/>
        <end position="132"/>
    </location>
</feature>
<evidence type="ECO:0000313" key="8">
    <source>
        <dbReference type="Proteomes" id="UP000238378"/>
    </source>
</evidence>
<sequence length="261" mass="29029">MLIIKSLAKLWRMIVMKRYINIIRLLLLNEIRNREAMIFSLLLPLAILILIGESDKTQVNYVYAGIICIAFGSMALVGVPSQLTNYRENGILKRVKLTELSLGDFLGCVYTAQVVFMIIQAVIITIVAKIVYNLKFDFTHYFLLGMGLQIILGMLALLSIGVVIAALSKNTRAASTIGNTVIVTMLFVGNTLFPSTGWPKAVKNVVKFFPMNTLGDGIRRTLINNSQTMNHFMFQTFSLAACVLIFSVAGLYLLNKSVINH</sequence>
<dbReference type="InterPro" id="IPR047817">
    <property type="entry name" value="ABC2_TM_bact-type"/>
</dbReference>
<feature type="transmembrane region" description="Helical" evidence="5">
    <location>
        <begin position="174"/>
        <end position="193"/>
    </location>
</feature>
<evidence type="ECO:0000256" key="4">
    <source>
        <dbReference type="ARBA" id="ARBA00023136"/>
    </source>
</evidence>
<feature type="domain" description="ABC transmembrane type-2" evidence="6">
    <location>
        <begin position="25"/>
        <end position="257"/>
    </location>
</feature>
<keyword evidence="5" id="KW-1003">Cell membrane</keyword>